<evidence type="ECO:0000259" key="1">
    <source>
        <dbReference type="Pfam" id="PF08718"/>
    </source>
</evidence>
<dbReference type="InterPro" id="IPR036497">
    <property type="entry name" value="GLTP_sf"/>
</dbReference>
<protein>
    <recommendedName>
        <fullName evidence="1">Glycolipid transfer protein domain-containing protein</fullName>
    </recommendedName>
</protein>
<keyword evidence="3" id="KW-1185">Reference proteome</keyword>
<dbReference type="GO" id="GO:1902388">
    <property type="term" value="F:ceramide 1-phosphate transfer activity"/>
    <property type="evidence" value="ECO:0007669"/>
    <property type="project" value="TreeGrafter"/>
</dbReference>
<accession>A0A9D4MUB2</accession>
<reference evidence="2" key="1">
    <citation type="journal article" date="2019" name="bioRxiv">
        <title>The Genome of the Zebra Mussel, Dreissena polymorpha: A Resource for Invasive Species Research.</title>
        <authorList>
            <person name="McCartney M.A."/>
            <person name="Auch B."/>
            <person name="Kono T."/>
            <person name="Mallez S."/>
            <person name="Zhang Y."/>
            <person name="Obille A."/>
            <person name="Becker A."/>
            <person name="Abrahante J.E."/>
            <person name="Garbe J."/>
            <person name="Badalamenti J.P."/>
            <person name="Herman A."/>
            <person name="Mangelson H."/>
            <person name="Liachko I."/>
            <person name="Sullivan S."/>
            <person name="Sone E.D."/>
            <person name="Koren S."/>
            <person name="Silverstein K.A.T."/>
            <person name="Beckman K.B."/>
            <person name="Gohl D.M."/>
        </authorList>
    </citation>
    <scope>NUCLEOTIDE SEQUENCE</scope>
    <source>
        <strain evidence="2">Duluth1</strain>
        <tissue evidence="2">Whole animal</tissue>
    </source>
</reference>
<reference evidence="2" key="2">
    <citation type="submission" date="2020-11" db="EMBL/GenBank/DDBJ databases">
        <authorList>
            <person name="McCartney M.A."/>
            <person name="Auch B."/>
            <person name="Kono T."/>
            <person name="Mallez S."/>
            <person name="Becker A."/>
            <person name="Gohl D.M."/>
            <person name="Silverstein K.A.T."/>
            <person name="Koren S."/>
            <person name="Bechman K.B."/>
            <person name="Herman A."/>
            <person name="Abrahante J.E."/>
            <person name="Garbe J."/>
        </authorList>
    </citation>
    <scope>NUCLEOTIDE SEQUENCE</scope>
    <source>
        <strain evidence="2">Duluth1</strain>
        <tissue evidence="2">Whole animal</tissue>
    </source>
</reference>
<sequence>MDSEETSAFHTKKHDFDLQVVLRALRMSQLDGTDVSIPHYLQAYAELCRFFKLTGRLFGFVAKDLEGKMHVIQKKLDDYQTNQNYTTVKHMVAFELSSKIVGCRALLRLHWALEFIVEFMNKLKDASDHDKASVIASEVYSKTLSHHHPWITRKLAAVSVYMLPSRKELISGMCMQDNHHVLELLREVVIEGKRVYDIVETVLKNNNLLHIP</sequence>
<dbReference type="PANTHER" id="PTHR10219:SF43">
    <property type="entry name" value="GLYCOLIPID TRANSFER PROTEIN DOMAIN-CONTAINING PROTEIN"/>
    <property type="match status" value="1"/>
</dbReference>
<proteinExistence type="predicted"/>
<dbReference type="Proteomes" id="UP000828390">
    <property type="component" value="Unassembled WGS sequence"/>
</dbReference>
<dbReference type="Pfam" id="PF08718">
    <property type="entry name" value="GLTP"/>
    <property type="match status" value="1"/>
</dbReference>
<dbReference type="PANTHER" id="PTHR10219">
    <property type="entry name" value="GLYCOLIPID TRANSFER PROTEIN-RELATED"/>
    <property type="match status" value="1"/>
</dbReference>
<dbReference type="EMBL" id="JAIWYP010000001">
    <property type="protein sequence ID" value="KAH3882578.1"/>
    <property type="molecule type" value="Genomic_DNA"/>
</dbReference>
<evidence type="ECO:0000313" key="2">
    <source>
        <dbReference type="EMBL" id="KAH3882578.1"/>
    </source>
</evidence>
<dbReference type="GO" id="GO:0005829">
    <property type="term" value="C:cytosol"/>
    <property type="evidence" value="ECO:0007669"/>
    <property type="project" value="TreeGrafter"/>
</dbReference>
<dbReference type="SUPFAM" id="SSF110004">
    <property type="entry name" value="Glycolipid transfer protein, GLTP"/>
    <property type="match status" value="1"/>
</dbReference>
<feature type="domain" description="Glycolipid transfer protein" evidence="1">
    <location>
        <begin position="36"/>
        <end position="174"/>
    </location>
</feature>
<evidence type="ECO:0000313" key="3">
    <source>
        <dbReference type="Proteomes" id="UP000828390"/>
    </source>
</evidence>
<name>A0A9D4MUB2_DREPO</name>
<comment type="caution">
    <text evidence="2">The sequence shown here is derived from an EMBL/GenBank/DDBJ whole genome shotgun (WGS) entry which is preliminary data.</text>
</comment>
<dbReference type="GO" id="GO:0016020">
    <property type="term" value="C:membrane"/>
    <property type="evidence" value="ECO:0007669"/>
    <property type="project" value="TreeGrafter"/>
</dbReference>
<gene>
    <name evidence="2" type="ORF">DPMN_006520</name>
</gene>
<dbReference type="AlphaFoldDB" id="A0A9D4MUB2"/>
<organism evidence="2 3">
    <name type="scientific">Dreissena polymorpha</name>
    <name type="common">Zebra mussel</name>
    <name type="synonym">Mytilus polymorpha</name>
    <dbReference type="NCBI Taxonomy" id="45954"/>
    <lineage>
        <taxon>Eukaryota</taxon>
        <taxon>Metazoa</taxon>
        <taxon>Spiralia</taxon>
        <taxon>Lophotrochozoa</taxon>
        <taxon>Mollusca</taxon>
        <taxon>Bivalvia</taxon>
        <taxon>Autobranchia</taxon>
        <taxon>Heteroconchia</taxon>
        <taxon>Euheterodonta</taxon>
        <taxon>Imparidentia</taxon>
        <taxon>Neoheterodontei</taxon>
        <taxon>Myida</taxon>
        <taxon>Dreissenoidea</taxon>
        <taxon>Dreissenidae</taxon>
        <taxon>Dreissena</taxon>
    </lineage>
</organism>
<dbReference type="Gene3D" id="1.10.3520.10">
    <property type="entry name" value="Glycolipid transfer protein"/>
    <property type="match status" value="1"/>
</dbReference>
<dbReference type="GO" id="GO:1902387">
    <property type="term" value="F:ceramide 1-phosphate binding"/>
    <property type="evidence" value="ECO:0007669"/>
    <property type="project" value="TreeGrafter"/>
</dbReference>
<dbReference type="InterPro" id="IPR014830">
    <property type="entry name" value="Glycolipid_transfer_prot_dom"/>
</dbReference>